<dbReference type="CDD" id="cd05387">
    <property type="entry name" value="BY-kinase"/>
    <property type="match status" value="1"/>
</dbReference>
<dbReference type="PANTHER" id="PTHR32309:SF13">
    <property type="entry name" value="FERRIC ENTEROBACTIN TRANSPORT PROTEIN FEPE"/>
    <property type="match status" value="1"/>
</dbReference>
<keyword evidence="2" id="KW-0067">ATP-binding</keyword>
<dbReference type="InterPro" id="IPR005702">
    <property type="entry name" value="Wzc-like_C"/>
</dbReference>
<dbReference type="AlphaFoldDB" id="A0A849SQI6"/>
<evidence type="ECO:0000313" key="5">
    <source>
        <dbReference type="Proteomes" id="UP000580839"/>
    </source>
</evidence>
<dbReference type="InterPro" id="IPR027417">
    <property type="entry name" value="P-loop_NTPase"/>
</dbReference>
<dbReference type="InterPro" id="IPR050445">
    <property type="entry name" value="Bact_polysacc_biosynth/exp"/>
</dbReference>
<keyword evidence="4" id="KW-0418">Kinase</keyword>
<dbReference type="SUPFAM" id="SSF52540">
    <property type="entry name" value="P-loop containing nucleoside triphosphate hydrolases"/>
    <property type="match status" value="1"/>
</dbReference>
<accession>A0A849SQI6</accession>
<dbReference type="Proteomes" id="UP000580839">
    <property type="component" value="Unassembled WGS sequence"/>
</dbReference>
<comment type="caution">
    <text evidence="4">The sequence shown here is derived from an EMBL/GenBank/DDBJ whole genome shotgun (WGS) entry which is preliminary data.</text>
</comment>
<name>A0A849SQI6_UNCEI</name>
<evidence type="ECO:0000256" key="2">
    <source>
        <dbReference type="ARBA" id="ARBA00022840"/>
    </source>
</evidence>
<gene>
    <name evidence="4" type="ORF">HOP12_08715</name>
</gene>
<evidence type="ECO:0000256" key="3">
    <source>
        <dbReference type="SAM" id="MobiDB-lite"/>
    </source>
</evidence>
<sequence length="256" mass="27412">MSRIFEALRKATHLSPATAPAVTPEPPRPATSAARSAAAPARSARVIGALPRPISVPVRRLDDGLVREVAPLRIHLEAALTDRSPRVVAFTCSQPGEGTSSVAADFATLIATEGRQRVILVDLHARRPMLETRLFGSDSESRAPLSSEGSLALVPMDAEHRAAGYVPSDWAEALIESLAPRADWILLDCPPVLESPEAVDLAALADGAVLVVQAGSAKRPVIARSQDLLRKTGARLLGTVLNRRRLEIPAFIYRRI</sequence>
<feature type="region of interest" description="Disordered" evidence="3">
    <location>
        <begin position="15"/>
        <end position="38"/>
    </location>
</feature>
<keyword evidence="1" id="KW-0547">Nucleotide-binding</keyword>
<proteinExistence type="predicted"/>
<reference evidence="4 5" key="1">
    <citation type="submission" date="2020-04" db="EMBL/GenBank/DDBJ databases">
        <title>Metagenomic profiling of ammonia- and methane-oxidizing microorganisms in a Dutch drinking water treatment plant.</title>
        <authorList>
            <person name="Poghosyan L."/>
            <person name="Leucker S."/>
        </authorList>
    </citation>
    <scope>NUCLEOTIDE SEQUENCE [LARGE SCALE GENOMIC DNA]</scope>
    <source>
        <strain evidence="4">S-RSF-IL-03</strain>
    </source>
</reference>
<evidence type="ECO:0000256" key="1">
    <source>
        <dbReference type="ARBA" id="ARBA00022741"/>
    </source>
</evidence>
<keyword evidence="4" id="KW-0808">Transferase</keyword>
<dbReference type="GO" id="GO:0005886">
    <property type="term" value="C:plasma membrane"/>
    <property type="evidence" value="ECO:0007669"/>
    <property type="project" value="TreeGrafter"/>
</dbReference>
<protein>
    <submittedName>
        <fullName evidence="4">CpsD/CapB family tyrosine-protein kinase</fullName>
    </submittedName>
</protein>
<dbReference type="Gene3D" id="3.40.50.300">
    <property type="entry name" value="P-loop containing nucleotide triphosphate hydrolases"/>
    <property type="match status" value="1"/>
</dbReference>
<evidence type="ECO:0000313" key="4">
    <source>
        <dbReference type="EMBL" id="NOT34235.1"/>
    </source>
</evidence>
<dbReference type="GO" id="GO:0004713">
    <property type="term" value="F:protein tyrosine kinase activity"/>
    <property type="evidence" value="ECO:0007669"/>
    <property type="project" value="TreeGrafter"/>
</dbReference>
<dbReference type="EMBL" id="JABFRW010000102">
    <property type="protein sequence ID" value="NOT34235.1"/>
    <property type="molecule type" value="Genomic_DNA"/>
</dbReference>
<dbReference type="PANTHER" id="PTHR32309">
    <property type="entry name" value="TYROSINE-PROTEIN KINASE"/>
    <property type="match status" value="1"/>
</dbReference>
<organism evidence="4 5">
    <name type="scientific">Eiseniibacteriota bacterium</name>
    <dbReference type="NCBI Taxonomy" id="2212470"/>
    <lineage>
        <taxon>Bacteria</taxon>
        <taxon>Candidatus Eiseniibacteriota</taxon>
    </lineage>
</organism>